<sequence length="215" mass="24956">MNDGNYSEDWVNGYQLTLLDKSNVHASWARQKMENTIVEHNGKKIAGYEILEVYQVKNSDLWEKYWNRRDQIRREIGGRVKEARLFHGTKHAYKITEDGFNLNFANDRGMFGKGIYFADLSSKSNQYTFEGCNTPCAPHKKIFCTDCERFMLICRVALGKEYEPNAPMNGISAPPSGYHSILADPSRKLVNYREYAIYNNYQAYPGYLVKYKVKN</sequence>
<dbReference type="Proteomes" id="UP000494165">
    <property type="component" value="Unassembled WGS sequence"/>
</dbReference>
<keyword evidence="1" id="KW-0520">NAD</keyword>
<evidence type="ECO:0000313" key="3">
    <source>
        <dbReference type="EMBL" id="CAB3362436.1"/>
    </source>
</evidence>
<evidence type="ECO:0000313" key="4">
    <source>
        <dbReference type="Proteomes" id="UP000494165"/>
    </source>
</evidence>
<dbReference type="Gene3D" id="3.90.228.10">
    <property type="match status" value="1"/>
</dbReference>
<name>A0A8S1BSJ4_9INSE</name>
<proteinExistence type="predicted"/>
<keyword evidence="1" id="KW-0808">Transferase</keyword>
<evidence type="ECO:0000256" key="1">
    <source>
        <dbReference type="RuleBase" id="RU362114"/>
    </source>
</evidence>
<comment type="caution">
    <text evidence="3">The sequence shown here is derived from an EMBL/GenBank/DDBJ whole genome shotgun (WGS) entry which is preliminary data.</text>
</comment>
<dbReference type="EMBL" id="CADEPI010000009">
    <property type="protein sequence ID" value="CAB3362436.1"/>
    <property type="molecule type" value="Genomic_DNA"/>
</dbReference>
<dbReference type="PANTHER" id="PTHR45740:SF17">
    <property type="entry name" value="POLY [ADP-RIBOSE] POLYMERASE TANKYRASE-2-LIKE"/>
    <property type="match status" value="1"/>
</dbReference>
<gene>
    <name evidence="3" type="ORF">CLODIP_2_CD14303</name>
</gene>
<keyword evidence="4" id="KW-1185">Reference proteome</keyword>
<dbReference type="Pfam" id="PF00644">
    <property type="entry name" value="PARP"/>
    <property type="match status" value="1"/>
</dbReference>
<feature type="domain" description="PARP catalytic" evidence="2">
    <location>
        <begin position="1"/>
        <end position="215"/>
    </location>
</feature>
<evidence type="ECO:0000259" key="2">
    <source>
        <dbReference type="PROSITE" id="PS51059"/>
    </source>
</evidence>
<organism evidence="3 4">
    <name type="scientific">Cloeon dipterum</name>
    <dbReference type="NCBI Taxonomy" id="197152"/>
    <lineage>
        <taxon>Eukaryota</taxon>
        <taxon>Metazoa</taxon>
        <taxon>Ecdysozoa</taxon>
        <taxon>Arthropoda</taxon>
        <taxon>Hexapoda</taxon>
        <taxon>Insecta</taxon>
        <taxon>Pterygota</taxon>
        <taxon>Palaeoptera</taxon>
        <taxon>Ephemeroptera</taxon>
        <taxon>Pisciforma</taxon>
        <taxon>Baetidae</taxon>
        <taxon>Cloeon</taxon>
    </lineage>
</organism>
<dbReference type="GO" id="GO:1990404">
    <property type="term" value="F:NAD+-protein mono-ADP-ribosyltransferase activity"/>
    <property type="evidence" value="ECO:0007669"/>
    <property type="project" value="TreeGrafter"/>
</dbReference>
<reference evidence="3 4" key="1">
    <citation type="submission" date="2020-04" db="EMBL/GenBank/DDBJ databases">
        <authorList>
            <person name="Alioto T."/>
            <person name="Alioto T."/>
            <person name="Gomez Garrido J."/>
        </authorList>
    </citation>
    <scope>NUCLEOTIDE SEQUENCE [LARGE SCALE GENOMIC DNA]</scope>
</reference>
<protein>
    <recommendedName>
        <fullName evidence="1">Poly [ADP-ribose] polymerase</fullName>
        <shortName evidence="1">PARP</shortName>
        <ecNumber evidence="1">2.4.2.-</ecNumber>
    </recommendedName>
</protein>
<dbReference type="EC" id="2.4.2.-" evidence="1"/>
<accession>A0A8S1BSJ4</accession>
<dbReference type="InterPro" id="IPR012317">
    <property type="entry name" value="Poly(ADP-ribose)pol_cat_dom"/>
</dbReference>
<dbReference type="PANTHER" id="PTHR45740">
    <property type="entry name" value="POLY [ADP-RIBOSE] POLYMERASE"/>
    <property type="match status" value="1"/>
</dbReference>
<dbReference type="SUPFAM" id="SSF56399">
    <property type="entry name" value="ADP-ribosylation"/>
    <property type="match status" value="1"/>
</dbReference>
<keyword evidence="1" id="KW-0328">Glycosyltransferase</keyword>
<dbReference type="PROSITE" id="PS51059">
    <property type="entry name" value="PARP_CATALYTIC"/>
    <property type="match status" value="1"/>
</dbReference>
<dbReference type="AlphaFoldDB" id="A0A8S1BSJ4"/>
<dbReference type="GO" id="GO:0005634">
    <property type="term" value="C:nucleus"/>
    <property type="evidence" value="ECO:0007669"/>
    <property type="project" value="TreeGrafter"/>
</dbReference>
<dbReference type="OrthoDB" id="4772757at2759"/>
<dbReference type="GO" id="GO:0003950">
    <property type="term" value="F:NAD+ poly-ADP-ribosyltransferase activity"/>
    <property type="evidence" value="ECO:0007669"/>
    <property type="project" value="UniProtKB-UniRule"/>
</dbReference>
<dbReference type="InterPro" id="IPR051712">
    <property type="entry name" value="ARTD-AVP"/>
</dbReference>